<protein>
    <submittedName>
        <fullName evidence="1">Uncharacterized protein</fullName>
    </submittedName>
</protein>
<proteinExistence type="predicted"/>
<accession>C8S4C9</accession>
<dbReference type="AlphaFoldDB" id="C8S4C9"/>
<comment type="caution">
    <text evidence="1">The sequence shown here is derived from an EMBL/GenBank/DDBJ whole genome shotgun (WGS) entry which is preliminary data.</text>
</comment>
<dbReference type="EMBL" id="ACYY01000024">
    <property type="protein sequence ID" value="EEW24188.1"/>
    <property type="molecule type" value="Genomic_DNA"/>
</dbReference>
<keyword evidence="2" id="KW-1185">Reference proteome</keyword>
<gene>
    <name evidence="1" type="ORF">Rsw2DRAFT_2907</name>
</gene>
<dbReference type="STRING" id="371731.Rsw2DRAFT_2907"/>
<sequence length="95" mass="10836">MADNWKNFVLSENFRPADDGRLKLFLLENPRSAVRISAANLRRLDTMLLELLLVAARSWRMQGLAFEVTEVPQPIEDAFVRLGTTPDLLVRRVVA</sequence>
<dbReference type="Proteomes" id="UP000010121">
    <property type="component" value="Unassembled WGS sequence"/>
</dbReference>
<dbReference type="RefSeq" id="WP_008032251.1">
    <property type="nucleotide sequence ID" value="NZ_ACYY01000024.1"/>
</dbReference>
<organism evidence="1 2">
    <name type="scientific">Rhodobacter ferrooxidans</name>
    <dbReference type="NCBI Taxonomy" id="371731"/>
    <lineage>
        <taxon>Bacteria</taxon>
        <taxon>Pseudomonadati</taxon>
        <taxon>Pseudomonadota</taxon>
        <taxon>Alphaproteobacteria</taxon>
        <taxon>Rhodobacterales</taxon>
        <taxon>Rhodobacter group</taxon>
        <taxon>Rhodobacter</taxon>
    </lineage>
</organism>
<evidence type="ECO:0000313" key="1">
    <source>
        <dbReference type="EMBL" id="EEW24188.1"/>
    </source>
</evidence>
<reference evidence="1 2" key="1">
    <citation type="submission" date="2009-08" db="EMBL/GenBank/DDBJ databases">
        <title>The draft genome of Rhodobacter sp. SW2.</title>
        <authorList>
            <consortium name="US DOE Joint Genome Institute (JGI-PGF)"/>
            <person name="Lucas S."/>
            <person name="Copeland A."/>
            <person name="Lapidus A."/>
            <person name="Glavina del Rio T."/>
            <person name="Tice H."/>
            <person name="Bruce D."/>
            <person name="Goodwin L."/>
            <person name="Pitluck S."/>
            <person name="Larimer F."/>
            <person name="Land M.L."/>
            <person name="Hauser L."/>
            <person name="Emerson D."/>
        </authorList>
    </citation>
    <scope>NUCLEOTIDE SEQUENCE [LARGE SCALE GENOMIC DNA]</scope>
    <source>
        <strain evidence="1 2">SW2</strain>
    </source>
</reference>
<evidence type="ECO:0000313" key="2">
    <source>
        <dbReference type="Proteomes" id="UP000010121"/>
    </source>
</evidence>
<name>C8S4C9_9RHOB</name>